<dbReference type="KEGG" id="kra:Krad_1055"/>
<dbReference type="eggNOG" id="COG0438">
    <property type="taxonomic scope" value="Bacteria"/>
</dbReference>
<name>A6W6V4_KINRD</name>
<keyword evidence="6" id="KW-1185">Reference proteome</keyword>
<dbReference type="Proteomes" id="UP000001116">
    <property type="component" value="Chromosome"/>
</dbReference>
<dbReference type="InterPro" id="IPR050194">
    <property type="entry name" value="Glycosyltransferase_grp1"/>
</dbReference>
<dbReference type="InterPro" id="IPR001296">
    <property type="entry name" value="Glyco_trans_1"/>
</dbReference>
<dbReference type="Pfam" id="PF13439">
    <property type="entry name" value="Glyco_transf_4"/>
    <property type="match status" value="1"/>
</dbReference>
<dbReference type="CAZy" id="GT4">
    <property type="family name" value="Glycosyltransferase Family 4"/>
</dbReference>
<feature type="domain" description="Glycosyltransferase subfamily 4-like N-terminal" evidence="4">
    <location>
        <begin position="2"/>
        <end position="169"/>
    </location>
</feature>
<sequence length="372" mass="40133">MAADLASALVRAGHDVTVVTTGRSAETGAHEVMDGYRIVRLSAWNGIEERTGIPFPLLSPSALEVLHQLICSADVVHVHDFLYPPCHAGIALTALTGRPLVLSLHVARVPHTNPLTQLAQGLIAASMGRFAVKRAARVIVHNENVAAFAEKLGAPPRRIKLVRTGVSVSEFTPSTHKEKRAALVRFGLPLDRPVVLFVGRLVPKKGYLQVIEATSPDIHLALAGSGSLDGVVDHVTWLGPVARGKLVELYRAASVLVAPYDREPFTLVLQEAMASGIPVITTEEAEYHAAGLGFPAVKFARRTSSALRSAIDEVMGDASLAVTMARAARRYAEENFDKRLHVQAVLEAYVTAVRPRRHHAREGDAEAGLRHH</sequence>
<dbReference type="SUPFAM" id="SSF53756">
    <property type="entry name" value="UDP-Glycosyltransferase/glycogen phosphorylase"/>
    <property type="match status" value="1"/>
</dbReference>
<evidence type="ECO:0000313" key="5">
    <source>
        <dbReference type="EMBL" id="ABS02543.1"/>
    </source>
</evidence>
<evidence type="ECO:0000259" key="4">
    <source>
        <dbReference type="Pfam" id="PF13439"/>
    </source>
</evidence>
<dbReference type="AlphaFoldDB" id="A6W6V4"/>
<evidence type="ECO:0000313" key="6">
    <source>
        <dbReference type="Proteomes" id="UP000001116"/>
    </source>
</evidence>
<organism evidence="5 6">
    <name type="scientific">Kineococcus radiotolerans (strain ATCC BAA-149 / DSM 14245 / SRS30216)</name>
    <dbReference type="NCBI Taxonomy" id="266940"/>
    <lineage>
        <taxon>Bacteria</taxon>
        <taxon>Bacillati</taxon>
        <taxon>Actinomycetota</taxon>
        <taxon>Actinomycetes</taxon>
        <taxon>Kineosporiales</taxon>
        <taxon>Kineosporiaceae</taxon>
        <taxon>Kineococcus</taxon>
    </lineage>
</organism>
<reference evidence="6" key="1">
    <citation type="journal article" date="2008" name="PLoS ONE">
        <title>Survival in nuclear waste, extreme resistance, and potential applications gleaned from the genome sequence of Kineococcus radiotolerans SRS30216.</title>
        <authorList>
            <person name="Bagwell C.E."/>
            <person name="Bhat S."/>
            <person name="Hawkins G.M."/>
            <person name="Smith B.W."/>
            <person name="Biswas T."/>
            <person name="Hoover T.R."/>
            <person name="Saunders E."/>
            <person name="Han C.S."/>
            <person name="Tsodikov O.V."/>
            <person name="Shimkets L.J."/>
        </authorList>
    </citation>
    <scope>NUCLEOTIDE SEQUENCE [LARGE SCALE GENOMIC DNA]</scope>
    <source>
        <strain evidence="6">ATCC BAA-149 / DSM 14245 / SRS30216</strain>
    </source>
</reference>
<dbReference type="OrthoDB" id="9802525at2"/>
<keyword evidence="2 5" id="KW-0808">Transferase</keyword>
<dbReference type="HOGENOM" id="CLU_009583_2_5_11"/>
<proteinExistence type="predicted"/>
<gene>
    <name evidence="5" type="ordered locus">Krad_1055</name>
</gene>
<accession>A6W6V4</accession>
<dbReference type="CDD" id="cd03801">
    <property type="entry name" value="GT4_PimA-like"/>
    <property type="match status" value="1"/>
</dbReference>
<keyword evidence="1" id="KW-0328">Glycosyltransferase</keyword>
<dbReference type="GO" id="GO:0016757">
    <property type="term" value="F:glycosyltransferase activity"/>
    <property type="evidence" value="ECO:0007669"/>
    <property type="project" value="UniProtKB-KW"/>
</dbReference>
<protein>
    <submittedName>
        <fullName evidence="5">Glycosyl transferase group 1</fullName>
    </submittedName>
</protein>
<dbReference type="Gene3D" id="3.40.50.2000">
    <property type="entry name" value="Glycogen Phosphorylase B"/>
    <property type="match status" value="2"/>
</dbReference>
<dbReference type="InterPro" id="IPR028098">
    <property type="entry name" value="Glyco_trans_4-like_N"/>
</dbReference>
<evidence type="ECO:0000256" key="1">
    <source>
        <dbReference type="ARBA" id="ARBA00022676"/>
    </source>
</evidence>
<dbReference type="EMBL" id="CP000750">
    <property type="protein sequence ID" value="ABS02543.1"/>
    <property type="molecule type" value="Genomic_DNA"/>
</dbReference>
<dbReference type="PANTHER" id="PTHR45947:SF3">
    <property type="entry name" value="SULFOQUINOVOSYL TRANSFERASE SQD2"/>
    <property type="match status" value="1"/>
</dbReference>
<feature type="domain" description="Glycosyl transferase family 1" evidence="3">
    <location>
        <begin position="186"/>
        <end position="329"/>
    </location>
</feature>
<dbReference type="PANTHER" id="PTHR45947">
    <property type="entry name" value="SULFOQUINOVOSYL TRANSFERASE SQD2"/>
    <property type="match status" value="1"/>
</dbReference>
<evidence type="ECO:0000256" key="2">
    <source>
        <dbReference type="ARBA" id="ARBA00022679"/>
    </source>
</evidence>
<evidence type="ECO:0000259" key="3">
    <source>
        <dbReference type="Pfam" id="PF00534"/>
    </source>
</evidence>
<dbReference type="GO" id="GO:1901137">
    <property type="term" value="P:carbohydrate derivative biosynthetic process"/>
    <property type="evidence" value="ECO:0007669"/>
    <property type="project" value="UniProtKB-ARBA"/>
</dbReference>
<dbReference type="Pfam" id="PF00534">
    <property type="entry name" value="Glycos_transf_1"/>
    <property type="match status" value="1"/>
</dbReference>
<dbReference type="STRING" id="266940.Krad_1055"/>